<evidence type="ECO:0000256" key="3">
    <source>
        <dbReference type="ARBA" id="ARBA00010998"/>
    </source>
</evidence>
<evidence type="ECO:0000313" key="12">
    <source>
        <dbReference type="EMBL" id="KAL3317610.1"/>
    </source>
</evidence>
<keyword evidence="6 11" id="KW-1133">Transmembrane helix</keyword>
<dbReference type="InterPro" id="IPR019168">
    <property type="entry name" value="NEP1-R1"/>
</dbReference>
<dbReference type="GO" id="GO:0031965">
    <property type="term" value="C:nuclear membrane"/>
    <property type="evidence" value="ECO:0007669"/>
    <property type="project" value="UniProtKB-SubCell"/>
</dbReference>
<comment type="similarity">
    <text evidence="3">Belongs to the CNEP1R1 family.</text>
</comment>
<keyword evidence="9" id="KW-0539">Nucleus</keyword>
<name>A0ABD2QDK0_9PLAT</name>
<dbReference type="Pfam" id="PF09771">
    <property type="entry name" value="Tmemb_18A"/>
    <property type="match status" value="1"/>
</dbReference>
<evidence type="ECO:0000256" key="11">
    <source>
        <dbReference type="SAM" id="Phobius"/>
    </source>
</evidence>
<keyword evidence="13" id="KW-1185">Reference proteome</keyword>
<feature type="transmembrane region" description="Helical" evidence="11">
    <location>
        <begin position="31"/>
        <end position="51"/>
    </location>
</feature>
<feature type="transmembrane region" description="Helical" evidence="11">
    <location>
        <begin position="71"/>
        <end position="87"/>
    </location>
</feature>
<evidence type="ECO:0000256" key="8">
    <source>
        <dbReference type="ARBA" id="ARBA00023136"/>
    </source>
</evidence>
<keyword evidence="8 11" id="KW-0472">Membrane</keyword>
<keyword evidence="4" id="KW-0963">Cytoplasm</keyword>
<comment type="caution">
    <text evidence="12">The sequence shown here is derived from an EMBL/GenBank/DDBJ whole genome shotgun (WGS) entry which is preliminary data.</text>
</comment>
<dbReference type="GO" id="GO:0006629">
    <property type="term" value="P:lipid metabolic process"/>
    <property type="evidence" value="ECO:0007669"/>
    <property type="project" value="UniProtKB-KW"/>
</dbReference>
<dbReference type="EMBL" id="JBJKFK010000355">
    <property type="protein sequence ID" value="KAL3317610.1"/>
    <property type="molecule type" value="Genomic_DNA"/>
</dbReference>
<comment type="subcellular location">
    <subcellularLocation>
        <location evidence="2">Cytoplasm</location>
    </subcellularLocation>
    <subcellularLocation>
        <location evidence="1">Nucleus membrane</location>
        <topology evidence="1">Multi-pass membrane protein</topology>
    </subcellularLocation>
</comment>
<evidence type="ECO:0000256" key="9">
    <source>
        <dbReference type="ARBA" id="ARBA00023242"/>
    </source>
</evidence>
<evidence type="ECO:0000256" key="1">
    <source>
        <dbReference type="ARBA" id="ARBA00004232"/>
    </source>
</evidence>
<reference evidence="12 13" key="1">
    <citation type="submission" date="2024-11" db="EMBL/GenBank/DDBJ databases">
        <title>Adaptive evolution of stress response genes in parasites aligns with host niche diversity.</title>
        <authorList>
            <person name="Hahn C."/>
            <person name="Resl P."/>
        </authorList>
    </citation>
    <scope>NUCLEOTIDE SEQUENCE [LARGE SCALE GENOMIC DNA]</scope>
    <source>
        <strain evidence="12">EGGRZ-B1_66</strain>
        <tissue evidence="12">Body</tissue>
    </source>
</reference>
<evidence type="ECO:0000256" key="4">
    <source>
        <dbReference type="ARBA" id="ARBA00022490"/>
    </source>
</evidence>
<protein>
    <recommendedName>
        <fullName evidence="10">Transmembrane protein 188</fullName>
    </recommendedName>
</protein>
<dbReference type="AlphaFoldDB" id="A0ABD2QDK0"/>
<gene>
    <name evidence="12" type="primary">CNEP1R1</name>
    <name evidence="12" type="ORF">Ciccas_003735</name>
</gene>
<proteinExistence type="inferred from homology"/>
<accession>A0ABD2QDK0</accession>
<organism evidence="12 13">
    <name type="scientific">Cichlidogyrus casuarinus</name>
    <dbReference type="NCBI Taxonomy" id="1844966"/>
    <lineage>
        <taxon>Eukaryota</taxon>
        <taxon>Metazoa</taxon>
        <taxon>Spiralia</taxon>
        <taxon>Lophotrochozoa</taxon>
        <taxon>Platyhelminthes</taxon>
        <taxon>Monogenea</taxon>
        <taxon>Monopisthocotylea</taxon>
        <taxon>Dactylogyridea</taxon>
        <taxon>Ancyrocephalidae</taxon>
        <taxon>Cichlidogyrus</taxon>
    </lineage>
</organism>
<keyword evidence="7" id="KW-0443">Lipid metabolism</keyword>
<dbReference type="PANTHER" id="PTHR20996">
    <property type="entry name" value="NUCLEAR ENVELOPE PHOSPHATASE-REGULATORY SUBUNIT 1"/>
    <property type="match status" value="1"/>
</dbReference>
<dbReference type="GO" id="GO:0005737">
    <property type="term" value="C:cytoplasm"/>
    <property type="evidence" value="ECO:0007669"/>
    <property type="project" value="UniProtKB-SubCell"/>
</dbReference>
<evidence type="ECO:0000256" key="10">
    <source>
        <dbReference type="ARBA" id="ARBA00030458"/>
    </source>
</evidence>
<evidence type="ECO:0000256" key="2">
    <source>
        <dbReference type="ARBA" id="ARBA00004496"/>
    </source>
</evidence>
<sequence length="134" mass="15781">MVNPPEPTEDLKAFERRLREIVTGLNRQEKFWRIGVSLVLILWLFCLYFWLSDPSFPLEPFSVSLYNHPQFSFISLLLFFIIMAGGFRKMNLTSIVLERLVTVLDEYNMGCDKFGRLKLRPRPNSNSFGFPRQN</sequence>
<keyword evidence="5 11" id="KW-0812">Transmembrane</keyword>
<evidence type="ECO:0000256" key="6">
    <source>
        <dbReference type="ARBA" id="ARBA00022989"/>
    </source>
</evidence>
<evidence type="ECO:0000256" key="7">
    <source>
        <dbReference type="ARBA" id="ARBA00023098"/>
    </source>
</evidence>
<evidence type="ECO:0000313" key="13">
    <source>
        <dbReference type="Proteomes" id="UP001626550"/>
    </source>
</evidence>
<evidence type="ECO:0000256" key="5">
    <source>
        <dbReference type="ARBA" id="ARBA00022692"/>
    </source>
</evidence>
<dbReference type="PANTHER" id="PTHR20996:SF1">
    <property type="entry name" value="NUCLEAR ENVELOPE PHOSPHATASE-REGULATORY SUBUNIT 1"/>
    <property type="match status" value="1"/>
</dbReference>
<dbReference type="Proteomes" id="UP001626550">
    <property type="component" value="Unassembled WGS sequence"/>
</dbReference>